<dbReference type="OrthoDB" id="7700340at2759"/>
<evidence type="ECO:0000313" key="2">
    <source>
        <dbReference type="EMBL" id="PNF37478.1"/>
    </source>
</evidence>
<feature type="compositionally biased region" description="Basic and acidic residues" evidence="1">
    <location>
        <begin position="305"/>
        <end position="320"/>
    </location>
</feature>
<protein>
    <recommendedName>
        <fullName evidence="4">Retrotransposon gag domain-containing protein</fullName>
    </recommendedName>
</protein>
<accession>A0A2J7R9F8</accession>
<proteinExistence type="predicted"/>
<organism evidence="2 3">
    <name type="scientific">Cryptotermes secundus</name>
    <dbReference type="NCBI Taxonomy" id="105785"/>
    <lineage>
        <taxon>Eukaryota</taxon>
        <taxon>Metazoa</taxon>
        <taxon>Ecdysozoa</taxon>
        <taxon>Arthropoda</taxon>
        <taxon>Hexapoda</taxon>
        <taxon>Insecta</taxon>
        <taxon>Pterygota</taxon>
        <taxon>Neoptera</taxon>
        <taxon>Polyneoptera</taxon>
        <taxon>Dictyoptera</taxon>
        <taxon>Blattodea</taxon>
        <taxon>Blattoidea</taxon>
        <taxon>Termitoidae</taxon>
        <taxon>Kalotermitidae</taxon>
        <taxon>Cryptotermitinae</taxon>
        <taxon>Cryptotermes</taxon>
    </lineage>
</organism>
<gene>
    <name evidence="2" type="ORF">B7P43_G14869</name>
</gene>
<reference evidence="2 3" key="1">
    <citation type="submission" date="2017-12" db="EMBL/GenBank/DDBJ databases">
        <title>Hemimetabolous genomes reveal molecular basis of termite eusociality.</title>
        <authorList>
            <person name="Harrison M.C."/>
            <person name="Jongepier E."/>
            <person name="Robertson H.M."/>
            <person name="Arning N."/>
            <person name="Bitard-Feildel T."/>
            <person name="Chao H."/>
            <person name="Childers C.P."/>
            <person name="Dinh H."/>
            <person name="Doddapaneni H."/>
            <person name="Dugan S."/>
            <person name="Gowin J."/>
            <person name="Greiner C."/>
            <person name="Han Y."/>
            <person name="Hu H."/>
            <person name="Hughes D.S.T."/>
            <person name="Huylmans A.-K."/>
            <person name="Kemena C."/>
            <person name="Kremer L.P.M."/>
            <person name="Lee S.L."/>
            <person name="Lopez-Ezquerra A."/>
            <person name="Mallet L."/>
            <person name="Monroy-Kuhn J.M."/>
            <person name="Moser A."/>
            <person name="Murali S.C."/>
            <person name="Muzny D.M."/>
            <person name="Otani S."/>
            <person name="Piulachs M.-D."/>
            <person name="Poelchau M."/>
            <person name="Qu J."/>
            <person name="Schaub F."/>
            <person name="Wada-Katsumata A."/>
            <person name="Worley K.C."/>
            <person name="Xie Q."/>
            <person name="Ylla G."/>
            <person name="Poulsen M."/>
            <person name="Gibbs R.A."/>
            <person name="Schal C."/>
            <person name="Richards S."/>
            <person name="Belles X."/>
            <person name="Korb J."/>
            <person name="Bornberg-Bauer E."/>
        </authorList>
    </citation>
    <scope>NUCLEOTIDE SEQUENCE [LARGE SCALE GENOMIC DNA]</scope>
    <source>
        <tissue evidence="2">Whole body</tissue>
    </source>
</reference>
<feature type="compositionally biased region" description="Basic and acidic residues" evidence="1">
    <location>
        <begin position="335"/>
        <end position="348"/>
    </location>
</feature>
<name>A0A2J7R9F8_9NEOP</name>
<dbReference type="AlphaFoldDB" id="A0A2J7R9F8"/>
<dbReference type="Proteomes" id="UP000235965">
    <property type="component" value="Unassembled WGS sequence"/>
</dbReference>
<sequence>MPDSCRTNTSSGHAPATACINTSNVNGHSNGGPQVRYVTGVGLGVGQQSQSLTNDSSKEITGNDNNWGFVKGTLNNSLDLALPIFAGRPEQNAKANLNALIELIQIKNVPPPLHLAVARCSMNGISVTTWADVICDQLETFDDFQDAFLSKFWSPQCQAKVRLEIYQDRYDPRGGLSYGDHLLKYAVKAKYLEPSMSNFEFLNALNEHYPISVRKAWIVAKPRNLQDAAEFLTDVMSLEENPETLEPRRPIYQGQRDNYNRQRSDPRDDRRGRWNRNQRYAGSYESGSDERHAYRNQEWQGRGSYRGETRNHDPDRDGGRRNQAAAAPTPSYGMETRDRQDRREENRN</sequence>
<feature type="region of interest" description="Disordered" evidence="1">
    <location>
        <begin position="242"/>
        <end position="348"/>
    </location>
</feature>
<dbReference type="EMBL" id="NEVH01006590">
    <property type="protein sequence ID" value="PNF37478.1"/>
    <property type="molecule type" value="Genomic_DNA"/>
</dbReference>
<feature type="compositionally biased region" description="Basic and acidic residues" evidence="1">
    <location>
        <begin position="258"/>
        <end position="272"/>
    </location>
</feature>
<dbReference type="InParanoid" id="A0A2J7R9F8"/>
<evidence type="ECO:0000256" key="1">
    <source>
        <dbReference type="SAM" id="MobiDB-lite"/>
    </source>
</evidence>
<evidence type="ECO:0008006" key="4">
    <source>
        <dbReference type="Google" id="ProtNLM"/>
    </source>
</evidence>
<evidence type="ECO:0000313" key="3">
    <source>
        <dbReference type="Proteomes" id="UP000235965"/>
    </source>
</evidence>
<keyword evidence="3" id="KW-1185">Reference proteome</keyword>
<dbReference type="STRING" id="105785.A0A2J7R9F8"/>
<comment type="caution">
    <text evidence="2">The sequence shown here is derived from an EMBL/GenBank/DDBJ whole genome shotgun (WGS) entry which is preliminary data.</text>
</comment>